<dbReference type="AlphaFoldDB" id="A0A2M9ZSU9"/>
<accession>A0A2M9ZSU9</accession>
<evidence type="ECO:0000313" key="3">
    <source>
        <dbReference type="Proteomes" id="UP000231962"/>
    </source>
</evidence>
<reference evidence="3 4" key="1">
    <citation type="submission" date="2017-07" db="EMBL/GenBank/DDBJ databases">
        <title>Leptospira spp. isolated from tropical soils.</title>
        <authorList>
            <person name="Thibeaux R."/>
            <person name="Iraola G."/>
            <person name="Ferres I."/>
            <person name="Bierque E."/>
            <person name="Girault D."/>
            <person name="Soupe-Gilbert M.-E."/>
            <person name="Picardeau M."/>
            <person name="Goarant C."/>
        </authorList>
    </citation>
    <scope>NUCLEOTIDE SEQUENCE [LARGE SCALE GENOMIC DNA]</scope>
    <source>
        <strain evidence="2 4">FH1-B-B1</strain>
        <strain evidence="1 3">FH1-B-C1</strain>
    </source>
</reference>
<protein>
    <recommendedName>
        <fullName evidence="5">Peroxiredoxin</fullName>
    </recommendedName>
</protein>
<dbReference type="EMBL" id="NPDY01000001">
    <property type="protein sequence ID" value="PJZ71551.1"/>
    <property type="molecule type" value="Genomic_DNA"/>
</dbReference>
<dbReference type="Proteomes" id="UP000231990">
    <property type="component" value="Unassembled WGS sequence"/>
</dbReference>
<evidence type="ECO:0008006" key="5">
    <source>
        <dbReference type="Google" id="ProtNLM"/>
    </source>
</evidence>
<proteinExistence type="predicted"/>
<gene>
    <name evidence="1" type="ORF">CH360_00590</name>
    <name evidence="2" type="ORF">CH373_00590</name>
</gene>
<dbReference type="Proteomes" id="UP000231962">
    <property type="component" value="Unassembled WGS sequence"/>
</dbReference>
<evidence type="ECO:0000313" key="4">
    <source>
        <dbReference type="Proteomes" id="UP000231990"/>
    </source>
</evidence>
<dbReference type="OrthoDB" id="326671at2"/>
<name>A0A2M9ZSU9_9LEPT</name>
<evidence type="ECO:0000313" key="1">
    <source>
        <dbReference type="EMBL" id="PJZ71551.1"/>
    </source>
</evidence>
<sequence>MFCLFTFPLLSETNQTKVPKFSLLDQRGKVFTDKIAKGKTFFLLGCSFTDIVLCRKHGRKIYWKMQTLISESDPVEFIAFVNLSGAPSGAFDYISKEKDKEYESILLDKQGSLAEGLSQGKTFLRVFSRKGRLIHAESFQSVQDSDVIRLFDLIRKERP</sequence>
<organism evidence="2 4">
    <name type="scientific">Leptospira perolatii</name>
    <dbReference type="NCBI Taxonomy" id="2023191"/>
    <lineage>
        <taxon>Bacteria</taxon>
        <taxon>Pseudomonadati</taxon>
        <taxon>Spirochaetota</taxon>
        <taxon>Spirochaetia</taxon>
        <taxon>Leptospirales</taxon>
        <taxon>Leptospiraceae</taxon>
        <taxon>Leptospira</taxon>
    </lineage>
</organism>
<keyword evidence="3" id="KW-1185">Reference proteome</keyword>
<comment type="caution">
    <text evidence="2">The sequence shown here is derived from an EMBL/GenBank/DDBJ whole genome shotgun (WGS) entry which is preliminary data.</text>
</comment>
<evidence type="ECO:0000313" key="2">
    <source>
        <dbReference type="EMBL" id="PJZ75168.1"/>
    </source>
</evidence>
<dbReference type="EMBL" id="NPDZ01000001">
    <property type="protein sequence ID" value="PJZ75168.1"/>
    <property type="molecule type" value="Genomic_DNA"/>
</dbReference>